<dbReference type="InterPro" id="IPR036736">
    <property type="entry name" value="ACP-like_sf"/>
</dbReference>
<dbReference type="SUPFAM" id="SSF52151">
    <property type="entry name" value="FabD/lysophospholipase-like"/>
    <property type="match status" value="1"/>
</dbReference>
<evidence type="ECO:0000256" key="4">
    <source>
        <dbReference type="ARBA" id="ARBA00023002"/>
    </source>
</evidence>
<evidence type="ECO:0000259" key="9">
    <source>
        <dbReference type="PROSITE" id="PS52004"/>
    </source>
</evidence>
<evidence type="ECO:0000256" key="2">
    <source>
        <dbReference type="ARBA" id="ARBA00022553"/>
    </source>
</evidence>
<dbReference type="Pfam" id="PF13602">
    <property type="entry name" value="ADH_zinc_N_2"/>
    <property type="match status" value="1"/>
</dbReference>
<dbReference type="EMBL" id="BOLY01000004">
    <property type="protein sequence ID" value="GIZ44216.1"/>
    <property type="molecule type" value="Genomic_DNA"/>
</dbReference>
<dbReference type="Pfam" id="PF08659">
    <property type="entry name" value="KR"/>
    <property type="match status" value="1"/>
</dbReference>
<dbReference type="Proteomes" id="UP000825890">
    <property type="component" value="Unassembled WGS sequence"/>
</dbReference>
<keyword evidence="1" id="KW-0596">Phosphopantetheine</keyword>
<feature type="domain" description="Ketosynthase family 3 (KS3)" evidence="9">
    <location>
        <begin position="42"/>
        <end position="470"/>
    </location>
</feature>
<dbReference type="InterPro" id="IPR020841">
    <property type="entry name" value="PKS_Beta-ketoAc_synthase_dom"/>
</dbReference>
<feature type="active site" description="Proton acceptor; for dehydratase activity" evidence="6">
    <location>
        <position position="1001"/>
    </location>
</feature>
<evidence type="ECO:0000259" key="8">
    <source>
        <dbReference type="PROSITE" id="PS50075"/>
    </source>
</evidence>
<feature type="active site" description="Proton donor; for dehydratase activity" evidence="6">
    <location>
        <position position="1185"/>
    </location>
</feature>
<evidence type="ECO:0000256" key="1">
    <source>
        <dbReference type="ARBA" id="ARBA00022450"/>
    </source>
</evidence>
<keyword evidence="5" id="KW-0511">Multifunctional enzyme</keyword>
<organism evidence="11 12">
    <name type="scientific">Cercospora kikuchii</name>
    <dbReference type="NCBI Taxonomy" id="84275"/>
    <lineage>
        <taxon>Eukaryota</taxon>
        <taxon>Fungi</taxon>
        <taxon>Dikarya</taxon>
        <taxon>Ascomycota</taxon>
        <taxon>Pezizomycotina</taxon>
        <taxon>Dothideomycetes</taxon>
        <taxon>Dothideomycetidae</taxon>
        <taxon>Mycosphaerellales</taxon>
        <taxon>Mycosphaerellaceae</taxon>
        <taxon>Cercospora</taxon>
    </lineage>
</organism>
<dbReference type="InterPro" id="IPR020806">
    <property type="entry name" value="PKS_PP-bd"/>
</dbReference>
<dbReference type="InterPro" id="IPR002328">
    <property type="entry name" value="ADH_Zn_CS"/>
</dbReference>
<feature type="compositionally biased region" description="Low complexity" evidence="7">
    <location>
        <begin position="1"/>
        <end position="16"/>
    </location>
</feature>
<dbReference type="SMART" id="SM00825">
    <property type="entry name" value="PKS_KS"/>
    <property type="match status" value="1"/>
</dbReference>
<dbReference type="GO" id="GO:0016491">
    <property type="term" value="F:oxidoreductase activity"/>
    <property type="evidence" value="ECO:0007669"/>
    <property type="project" value="UniProtKB-KW"/>
</dbReference>
<evidence type="ECO:0000256" key="5">
    <source>
        <dbReference type="ARBA" id="ARBA00023268"/>
    </source>
</evidence>
<dbReference type="SUPFAM" id="SSF50129">
    <property type="entry name" value="GroES-like"/>
    <property type="match status" value="1"/>
</dbReference>
<dbReference type="InterPro" id="IPR049551">
    <property type="entry name" value="PKS_DH_C"/>
</dbReference>
<feature type="domain" description="PKS/mFAS DH" evidence="10">
    <location>
        <begin position="969"/>
        <end position="1280"/>
    </location>
</feature>
<dbReference type="GeneID" id="68292995"/>
<dbReference type="Pfam" id="PF16197">
    <property type="entry name" value="KAsynt_C_assoc"/>
    <property type="match status" value="1"/>
</dbReference>
<dbReference type="InterPro" id="IPR057326">
    <property type="entry name" value="KR_dom"/>
</dbReference>
<evidence type="ECO:0000313" key="11">
    <source>
        <dbReference type="EMBL" id="GIZ44216.1"/>
    </source>
</evidence>
<dbReference type="SMART" id="SM00826">
    <property type="entry name" value="PKS_DH"/>
    <property type="match status" value="1"/>
</dbReference>
<dbReference type="Gene3D" id="1.10.1200.10">
    <property type="entry name" value="ACP-like"/>
    <property type="match status" value="1"/>
</dbReference>
<evidence type="ECO:0000259" key="10">
    <source>
        <dbReference type="PROSITE" id="PS52019"/>
    </source>
</evidence>
<evidence type="ECO:0000256" key="6">
    <source>
        <dbReference type="PROSITE-ProRule" id="PRU01363"/>
    </source>
</evidence>
<dbReference type="InterPro" id="IPR056501">
    <property type="entry name" value="NAD-bd_HRPKS_sdrA"/>
</dbReference>
<dbReference type="GO" id="GO:0006633">
    <property type="term" value="P:fatty acid biosynthetic process"/>
    <property type="evidence" value="ECO:0007669"/>
    <property type="project" value="InterPro"/>
</dbReference>
<feature type="region of interest" description="C-terminal hotdog fold" evidence="6">
    <location>
        <begin position="1120"/>
        <end position="1280"/>
    </location>
</feature>
<dbReference type="OrthoDB" id="329835at2759"/>
<dbReference type="Gene3D" id="3.40.47.10">
    <property type="match status" value="1"/>
</dbReference>
<dbReference type="SMART" id="SM00829">
    <property type="entry name" value="PKS_ER"/>
    <property type="match status" value="1"/>
</dbReference>
<dbReference type="InterPro" id="IPR020807">
    <property type="entry name" value="PKS_DH"/>
</dbReference>
<dbReference type="Pfam" id="PF00550">
    <property type="entry name" value="PP-binding"/>
    <property type="match status" value="1"/>
</dbReference>
<dbReference type="SUPFAM" id="SSF47336">
    <property type="entry name" value="ACP-like"/>
    <property type="match status" value="1"/>
</dbReference>
<protein>
    <recommendedName>
        <fullName evidence="13">Polyketide synthase</fullName>
    </recommendedName>
</protein>
<keyword evidence="4" id="KW-0560">Oxidoreductase</keyword>
<dbReference type="PANTHER" id="PTHR43775">
    <property type="entry name" value="FATTY ACID SYNTHASE"/>
    <property type="match status" value="1"/>
</dbReference>
<dbReference type="PROSITE" id="PS50075">
    <property type="entry name" value="CARRIER"/>
    <property type="match status" value="1"/>
</dbReference>
<evidence type="ECO:0000313" key="12">
    <source>
        <dbReference type="Proteomes" id="UP000825890"/>
    </source>
</evidence>
<evidence type="ECO:0008006" key="13">
    <source>
        <dbReference type="Google" id="ProtNLM"/>
    </source>
</evidence>
<dbReference type="Gene3D" id="3.40.366.10">
    <property type="entry name" value="Malonyl-Coenzyme A Acyl Carrier Protein, domain 2"/>
    <property type="match status" value="1"/>
</dbReference>
<dbReference type="PANTHER" id="PTHR43775:SF18">
    <property type="entry name" value="ENZYME, PUTATIVE (JCVI)-RELATED"/>
    <property type="match status" value="1"/>
</dbReference>
<dbReference type="InterPro" id="IPR014030">
    <property type="entry name" value="Ketoacyl_synth_N"/>
</dbReference>
<dbReference type="InterPro" id="IPR036291">
    <property type="entry name" value="NAD(P)-bd_dom_sf"/>
</dbReference>
<comment type="caution">
    <text evidence="11">The sequence shown here is derived from an EMBL/GenBank/DDBJ whole genome shotgun (WGS) entry which is preliminary data.</text>
</comment>
<feature type="region of interest" description="N-terminal hotdog fold" evidence="6">
    <location>
        <begin position="969"/>
        <end position="1107"/>
    </location>
</feature>
<dbReference type="Pfam" id="PF14765">
    <property type="entry name" value="PS-DH"/>
    <property type="match status" value="1"/>
</dbReference>
<dbReference type="GO" id="GO:0004315">
    <property type="term" value="F:3-oxoacyl-[acyl-carrier-protein] synthase activity"/>
    <property type="evidence" value="ECO:0007669"/>
    <property type="project" value="InterPro"/>
</dbReference>
<dbReference type="InterPro" id="IPR049900">
    <property type="entry name" value="PKS_mFAS_DH"/>
</dbReference>
<dbReference type="InterPro" id="IPR014031">
    <property type="entry name" value="Ketoacyl_synth_C"/>
</dbReference>
<dbReference type="InterPro" id="IPR042104">
    <property type="entry name" value="PKS_dehydratase_sf"/>
</dbReference>
<dbReference type="SMART" id="SM00823">
    <property type="entry name" value="PKS_PP"/>
    <property type="match status" value="1"/>
</dbReference>
<dbReference type="SUPFAM" id="SSF53901">
    <property type="entry name" value="Thiolase-like"/>
    <property type="match status" value="1"/>
</dbReference>
<dbReference type="PROSITE" id="PS52004">
    <property type="entry name" value="KS3_2"/>
    <property type="match status" value="1"/>
</dbReference>
<dbReference type="GO" id="GO:0008270">
    <property type="term" value="F:zinc ion binding"/>
    <property type="evidence" value="ECO:0007669"/>
    <property type="project" value="InterPro"/>
</dbReference>
<name>A0A9P3CK47_9PEZI</name>
<dbReference type="Gene3D" id="3.90.180.10">
    <property type="entry name" value="Medium-chain alcohol dehydrogenases, catalytic domain"/>
    <property type="match status" value="1"/>
</dbReference>
<evidence type="ECO:0000256" key="7">
    <source>
        <dbReference type="SAM" id="MobiDB-lite"/>
    </source>
</evidence>
<dbReference type="InterPro" id="IPR009081">
    <property type="entry name" value="PP-bd_ACP"/>
</dbReference>
<dbReference type="SUPFAM" id="SSF55048">
    <property type="entry name" value="Probable ACP-binding domain of malonyl-CoA ACP transacylase"/>
    <property type="match status" value="1"/>
</dbReference>
<reference evidence="11 12" key="1">
    <citation type="submission" date="2021-01" db="EMBL/GenBank/DDBJ databases">
        <title>Cercospora kikuchii MAFF 305040 whole genome shotgun sequence.</title>
        <authorList>
            <person name="Kashiwa T."/>
            <person name="Suzuki T."/>
        </authorList>
    </citation>
    <scope>NUCLEOTIDE SEQUENCE [LARGE SCALE GENOMIC DNA]</scope>
    <source>
        <strain evidence="11 12">MAFF 305040</strain>
    </source>
</reference>
<dbReference type="Gene3D" id="3.10.129.110">
    <property type="entry name" value="Polyketide synthase dehydratase"/>
    <property type="match status" value="1"/>
</dbReference>
<dbReference type="InterPro" id="IPR050091">
    <property type="entry name" value="PKS_NRPS_Biosynth_Enz"/>
</dbReference>
<dbReference type="InterPro" id="IPR013968">
    <property type="entry name" value="PKS_KR"/>
</dbReference>
<dbReference type="InterPro" id="IPR020843">
    <property type="entry name" value="ER"/>
</dbReference>
<dbReference type="PROSITE" id="PS00606">
    <property type="entry name" value="KS3_1"/>
    <property type="match status" value="1"/>
</dbReference>
<dbReference type="Gene3D" id="3.30.70.3290">
    <property type="match status" value="1"/>
</dbReference>
<feature type="domain" description="Carrier" evidence="8">
    <location>
        <begin position="2301"/>
        <end position="2377"/>
    </location>
</feature>
<dbReference type="InterPro" id="IPR016039">
    <property type="entry name" value="Thiolase-like"/>
</dbReference>
<dbReference type="Pfam" id="PF02801">
    <property type="entry name" value="Ketoacyl-synt_C"/>
    <property type="match status" value="1"/>
</dbReference>
<dbReference type="GO" id="GO:1901336">
    <property type="term" value="P:lactone biosynthetic process"/>
    <property type="evidence" value="ECO:0007669"/>
    <property type="project" value="UniProtKB-ARBA"/>
</dbReference>
<dbReference type="InterPro" id="IPR016036">
    <property type="entry name" value="Malonyl_transacylase_ACP-bd"/>
</dbReference>
<accession>A0A9P3CK47</accession>
<dbReference type="GO" id="GO:0044550">
    <property type="term" value="P:secondary metabolite biosynthetic process"/>
    <property type="evidence" value="ECO:0007669"/>
    <property type="project" value="TreeGrafter"/>
</dbReference>
<dbReference type="InterPro" id="IPR013154">
    <property type="entry name" value="ADH-like_N"/>
</dbReference>
<dbReference type="InterPro" id="IPR032821">
    <property type="entry name" value="PKS_assoc"/>
</dbReference>
<dbReference type="SMART" id="SM00822">
    <property type="entry name" value="PKS_KR"/>
    <property type="match status" value="1"/>
</dbReference>
<dbReference type="Pfam" id="PF00698">
    <property type="entry name" value="Acyl_transf_1"/>
    <property type="match status" value="1"/>
</dbReference>
<dbReference type="InterPro" id="IPR016035">
    <property type="entry name" value="Acyl_Trfase/lysoPLipase"/>
</dbReference>
<keyword evidence="2" id="KW-0597">Phosphoprotein</keyword>
<dbReference type="Pfam" id="PF23114">
    <property type="entry name" value="NAD-bd_HRPKS_sdrA"/>
    <property type="match status" value="1"/>
</dbReference>
<dbReference type="FunFam" id="3.40.50.720:FF:000209">
    <property type="entry name" value="Polyketide synthase Pks12"/>
    <property type="match status" value="1"/>
</dbReference>
<dbReference type="Pfam" id="PF21089">
    <property type="entry name" value="PKS_DH_N"/>
    <property type="match status" value="1"/>
</dbReference>
<dbReference type="RefSeq" id="XP_044658703.1">
    <property type="nucleotide sequence ID" value="XM_044802768.1"/>
</dbReference>
<dbReference type="InterPro" id="IPR018201">
    <property type="entry name" value="Ketoacyl_synth_AS"/>
</dbReference>
<dbReference type="Gene3D" id="3.40.50.720">
    <property type="entry name" value="NAD(P)-binding Rossmann-like Domain"/>
    <property type="match status" value="2"/>
</dbReference>
<dbReference type="SUPFAM" id="SSF51735">
    <property type="entry name" value="NAD(P)-binding Rossmann-fold domains"/>
    <property type="match status" value="2"/>
</dbReference>
<dbReference type="InterPro" id="IPR011032">
    <property type="entry name" value="GroES-like_sf"/>
</dbReference>
<dbReference type="SMART" id="SM00827">
    <property type="entry name" value="PKS_AT"/>
    <property type="match status" value="1"/>
</dbReference>
<keyword evidence="3" id="KW-0808">Transferase</keyword>
<dbReference type="Pfam" id="PF00109">
    <property type="entry name" value="ketoacyl-synt"/>
    <property type="match status" value="1"/>
</dbReference>
<dbReference type="InterPro" id="IPR049552">
    <property type="entry name" value="PKS_DH_N"/>
</dbReference>
<dbReference type="InterPro" id="IPR014043">
    <property type="entry name" value="Acyl_transferase_dom"/>
</dbReference>
<keyword evidence="12" id="KW-1185">Reference proteome</keyword>
<dbReference type="PROSITE" id="PS52019">
    <property type="entry name" value="PKS_MFAS_DH"/>
    <property type="match status" value="1"/>
</dbReference>
<feature type="region of interest" description="Disordered" evidence="7">
    <location>
        <begin position="1"/>
        <end position="21"/>
    </location>
</feature>
<dbReference type="PROSITE" id="PS00059">
    <property type="entry name" value="ADH_ZINC"/>
    <property type="match status" value="1"/>
</dbReference>
<dbReference type="Pfam" id="PF08240">
    <property type="entry name" value="ADH_N"/>
    <property type="match status" value="1"/>
</dbReference>
<sequence length="2383" mass="257526">MSSTSSSASASLGSSRRSSEDEYEWSNTRDFAYLIDGGRRTQVPIAVVGMSCRLPGHSSSPTKLWEFLQKGGVAENEPPSTRFSLAGHYDKTTRPRTMKSPGGMFMEYVDPAVFDGQFFNTSRADCIAMEPQQRQMLEVAYECLENGGVPLDKISGTKTGVIVGTNFIDYNSIQARDPEDRADSITIGLSTALLSNRVSHWLNAQGPSMTIDTACSASLVSVDVACRYLDSFQADGMIVGGTNLWMSPEHNEEVGLMHQTQSASGKCHSFDSKADGYVKAEGINCVYLKRLDDAIRDNDPIRAVIRGTASNASGRTAGIANPSDLRQADVIRAAYKNAGISDFTATQFLECHGTGTLAGDPIEVKGAANVFAQGREAGRELIIGSIKANIGHSEAAAGISGLLKAIMAVERGIIPGNPTFLNPNPRIDWETSRVRVSRTSLKWPRGSTVRRASVNSFGFGGANAHAVIENIPEQRAKHVSSYQQVTASFFDDEEDDEEPTIDRSVPPTLLVFSANEQASLKSYAKALSTHLLNLMVGIELPHLAYTLSERRSRLYHRAFTTTYSSRTNITEDSLVMGKQASSAPRIGFVFTGQGAQRSQMGAELVEQFPLAKVVIQELDKVLQALPEPPSWTLLEELTSPRSGEALRQPEFSQPLVTALQLALHAVLQSWGVQATAVVGHSSGEIAAAAAAGLISSEDAIVTAFYRGQAAKKTTATQEPVGMLAIGIGAEQVQSYLRAEDGKVQIACFNSPSSLTMSGTVAALEKLRDRLQTDGHFARMLLVDLAYHSDHMLEIGETYEEMLLGGKICQCSEPKTNPEVRMFSSVTGKLLDTAEKVDAAYWKANMVSPVQFCQAATELLKDTQLGADFLIELGPSGALSGPVSQIKKAISSEAPYTFALDRGSTQALFKAAGHLFIAGGDINLAKVNRIEKHNAKTVIDLPNYAWNHSTRYWHETRASKDWRFKKFVHHDLLGSKIGGTAWQAPTFKKVLKLADMPWLRDHKLGSEIVFPAAAYVSMAIEAVFQTTMSTVWDHQPPAQYRYRLKDVKLSRALVLEENAETRLTLSLTPVQGGTLRTWYEYRVCSEQEELAMDPVHSTGFVCIETDYQQVTPSTRATESLELPTPARTWYKALADLGYNFGPCFQKHLRVESTIGKRSTRSDVDLQPPPSTDLGQSHYPMHPAVMDSCFQTGSPSLFNCDLPSSNASVLVPKIIDSIVLEGGRALPVEGRALSSATFLGVGNKDQSRNYATNVELYDPVDGSFLFEMKGLASAEFAAREEENAHAVTHLAWSPDVDALFASPSDAPASKWLNAHTTQDVLNLVAHKKPSLSVAEFNLLESDDSSLWMPTATAEHAIRSACSQYIFGVSDPKTIIKLQEALALQSPAPQFQLTDISKPAAVPSDVKVNLAILKATGSEISPESILASLVTSVAPGGFIVASGMSQELMNSLGKTMSLSDGAILCQMDSDKADQRPIIKHLSMMPPSERADALISGLHKQHWVIETCSNPIEDVKGADDVVLVVDELFDSIVDRFDEKQFEIIKTMVERRCTVLWVTAGGQLKVTDPNKAAVVGLFRTVRAEEQVKLVTLDVESADGDATIAAISSVLDKLCLFPKADQGPMDSEFVERDGIIHVSRLLPDDALSALQSDSLRARPTITEDLHASKVMIQLRAERLGDLDSVHFGEAATEAKALSQGTIEVEVVSAGLNYKDVVVGMGIVPGDETQMGHEAAGVVTQVADDVSNFSVGDRVVVFGKGCFANRLHTTPDRAHRIPDDMSFEEAATLAVVYLTSMHSLFDLGGLSAGKKVLIHSAAGGVGIAAVQLAQHAGAEVFVTVGSTEKRAYLKSTFGLQDKQIFNSRNTDFGKAIMTATGGRGVDIILNSLTGDMLDESFRVLADGGIMVEIGKKDIIERNNLTMMPFDRNISFRAVDLSPERAPDALVARHLSKLFELIKAGRVKPINPIHRFSWTDIPAAIRFLRPGNHIGKVVLSDGADAKIDVPVRKAQTPLRFRDDGCYLIVGGLRGLCGSLAVYLAKSGARRLAVMSRSGYADDKSRGVLKQIAALGAHIDLLTADVTKSEDVRRAFAETTVPIAGIIQGAMVLRDRPFYQMTFSEYHEAMACKIQGTWNLHDAAAEAGLQLDFFTMLSSISGVIGNRGQANYSAANVFLDAFAYFRRSQGLSACSVDLGVIEDAGVIAENADLHNQFDSKTFAGINDGLLRKILYMSILQQTGPAPPSKQAATQMITGLVTPQPADSVLTDDARFAALFTGKGDSGGLSGAKGGNAEVQAVLLLLASKTAEPAAVLKATIDAVNGCFVRMLQLPEPMDPARPLSVYGIDSLAAVEVRNWVRTELNALVTTLDILNASSLTTFCEKIIAKLAGDKAE</sequence>
<dbReference type="CDD" id="cd00833">
    <property type="entry name" value="PKS"/>
    <property type="match status" value="1"/>
</dbReference>
<evidence type="ECO:0000256" key="3">
    <source>
        <dbReference type="ARBA" id="ARBA00022679"/>
    </source>
</evidence>
<dbReference type="InterPro" id="IPR001227">
    <property type="entry name" value="Ac_transferase_dom_sf"/>
</dbReference>
<dbReference type="GO" id="GO:0004312">
    <property type="term" value="F:fatty acid synthase activity"/>
    <property type="evidence" value="ECO:0007669"/>
    <property type="project" value="TreeGrafter"/>
</dbReference>
<dbReference type="CDD" id="cd05195">
    <property type="entry name" value="enoyl_red"/>
    <property type="match status" value="1"/>
</dbReference>
<feature type="region of interest" description="Disordered" evidence="7">
    <location>
        <begin position="76"/>
        <end position="96"/>
    </location>
</feature>
<gene>
    <name evidence="11" type="ORF">CKM354_000742000</name>
</gene>
<dbReference type="GO" id="GO:0031177">
    <property type="term" value="F:phosphopantetheine binding"/>
    <property type="evidence" value="ECO:0007669"/>
    <property type="project" value="InterPro"/>
</dbReference>
<proteinExistence type="predicted"/>